<dbReference type="AlphaFoldDB" id="W5JJH5"/>
<evidence type="ECO:0000313" key="5">
    <source>
        <dbReference type="EnsemblMetazoa" id="ADAC005384-PA"/>
    </source>
</evidence>
<feature type="coiled-coil region" evidence="3">
    <location>
        <begin position="20"/>
        <end position="68"/>
    </location>
</feature>
<reference evidence="5" key="4">
    <citation type="submission" date="2015-06" db="UniProtKB">
        <authorList>
            <consortium name="EnsemblMetazoa"/>
        </authorList>
    </citation>
    <scope>IDENTIFICATION</scope>
</reference>
<dbReference type="VEuPathDB" id="VectorBase:ADAC005384"/>
<dbReference type="VEuPathDB" id="VectorBase:ADAR2_010197"/>
<keyword evidence="6" id="KW-1185">Reference proteome</keyword>
<reference evidence="4" key="2">
    <citation type="submission" date="2010-05" db="EMBL/GenBank/DDBJ databases">
        <authorList>
            <person name="Almeida L.G."/>
            <person name="Nicolas M.F."/>
            <person name="Souza R.C."/>
            <person name="Vasconcelos A.T.R."/>
        </authorList>
    </citation>
    <scope>NUCLEOTIDE SEQUENCE</scope>
</reference>
<evidence type="ECO:0000313" key="4">
    <source>
        <dbReference type="EMBL" id="ETN62914.1"/>
    </source>
</evidence>
<proteinExistence type="inferred from homology"/>
<gene>
    <name evidence="4" type="ORF">AND_005384</name>
</gene>
<comment type="similarity">
    <text evidence="1">Belongs to the tropomyosin family.</text>
</comment>
<dbReference type="Proteomes" id="UP000000673">
    <property type="component" value="Unassembled WGS sequence"/>
</dbReference>
<dbReference type="Pfam" id="PF00261">
    <property type="entry name" value="Tropomyosin"/>
    <property type="match status" value="1"/>
</dbReference>
<dbReference type="EMBL" id="ADMH02001351">
    <property type="protein sequence ID" value="ETN62914.1"/>
    <property type="molecule type" value="Genomic_DNA"/>
</dbReference>
<reference evidence="4" key="3">
    <citation type="journal article" date="2013" name="Nucleic Acids Res.">
        <title>The genome of Anopheles darlingi, the main neotropical malaria vector.</title>
        <authorList>
            <person name="Marinotti O."/>
            <person name="Cerqueira G.C."/>
            <person name="de Almeida L.G."/>
            <person name="Ferro M.I."/>
            <person name="Loreto E.L."/>
            <person name="Zaha A."/>
            <person name="Teixeira S.M."/>
            <person name="Wespiser A.R."/>
            <person name="Almeida E Silva A."/>
            <person name="Schlindwein A.D."/>
            <person name="Pacheco A.C."/>
            <person name="Silva A.L."/>
            <person name="Graveley B.R."/>
            <person name="Walenz B.P."/>
            <person name="Lima Bde A."/>
            <person name="Ribeiro C.A."/>
            <person name="Nunes-Silva C.G."/>
            <person name="de Carvalho C.R."/>
            <person name="Soares C.M."/>
            <person name="de Menezes C.B."/>
            <person name="Matiolli C."/>
            <person name="Caffrey D."/>
            <person name="Araujo D.A."/>
            <person name="de Oliveira D.M."/>
            <person name="Golenbock D."/>
            <person name="Grisard E.C."/>
            <person name="Fantinatti-Garboggini F."/>
            <person name="de Carvalho F.M."/>
            <person name="Barcellos F.G."/>
            <person name="Prosdocimi F."/>
            <person name="May G."/>
            <person name="Azevedo Junior G.M."/>
            <person name="Guimaraes G.M."/>
            <person name="Goldman G.H."/>
            <person name="Padilha I.Q."/>
            <person name="Batista Jda S."/>
            <person name="Ferro J.A."/>
            <person name="Ribeiro J.M."/>
            <person name="Fietto J.L."/>
            <person name="Dabbas K.M."/>
            <person name="Cerdeira L."/>
            <person name="Agnez-Lima L.F."/>
            <person name="Brocchi M."/>
            <person name="de Carvalho M.O."/>
            <person name="Teixeira Mde M."/>
            <person name="Diniz Maia Mde M."/>
            <person name="Goldman M.H."/>
            <person name="Cruz Schneider M.P."/>
            <person name="Felipe M.S."/>
            <person name="Hungria M."/>
            <person name="Nicolas M.F."/>
            <person name="Pereira M."/>
            <person name="Montes M.A."/>
            <person name="Cantao M.E."/>
            <person name="Vincentz M."/>
            <person name="Rafael M.S."/>
            <person name="Silverman N."/>
            <person name="Stoco P.H."/>
            <person name="Souza R.C."/>
            <person name="Vicentini R."/>
            <person name="Gazzinelli R.T."/>
            <person name="Neves Rde O."/>
            <person name="Silva R."/>
            <person name="Astolfi-Filho S."/>
            <person name="Maciel T.E."/>
            <person name="Urmenyi T.P."/>
            <person name="Tadei W.P."/>
            <person name="Camargo E.P."/>
            <person name="de Vasconcelos A.T."/>
        </authorList>
    </citation>
    <scope>NUCLEOTIDE SEQUENCE</scope>
</reference>
<dbReference type="EnsemblMetazoa" id="ADAC005384-RA">
    <property type="protein sequence ID" value="ADAC005384-PA"/>
    <property type="gene ID" value="ADAC005384"/>
</dbReference>
<organism evidence="4">
    <name type="scientific">Anopheles darlingi</name>
    <name type="common">Mosquito</name>
    <dbReference type="NCBI Taxonomy" id="43151"/>
    <lineage>
        <taxon>Eukaryota</taxon>
        <taxon>Metazoa</taxon>
        <taxon>Ecdysozoa</taxon>
        <taxon>Arthropoda</taxon>
        <taxon>Hexapoda</taxon>
        <taxon>Insecta</taxon>
        <taxon>Pterygota</taxon>
        <taxon>Neoptera</taxon>
        <taxon>Endopterygota</taxon>
        <taxon>Diptera</taxon>
        <taxon>Nematocera</taxon>
        <taxon>Culicoidea</taxon>
        <taxon>Culicidae</taxon>
        <taxon>Anophelinae</taxon>
        <taxon>Anopheles</taxon>
    </lineage>
</organism>
<dbReference type="eggNOG" id="KOG1003">
    <property type="taxonomic scope" value="Eukaryota"/>
</dbReference>
<evidence type="ECO:0000256" key="1">
    <source>
        <dbReference type="ARBA" id="ARBA00009036"/>
    </source>
</evidence>
<reference evidence="4 6" key="1">
    <citation type="journal article" date="2010" name="BMC Genomics">
        <title>Combination of measures distinguishes pre-miRNAs from other stem-loops in the genome of the newly sequenced Anopheles darlingi.</title>
        <authorList>
            <person name="Mendes N.D."/>
            <person name="Freitas A.T."/>
            <person name="Vasconcelos A.T."/>
            <person name="Sagot M.F."/>
        </authorList>
    </citation>
    <scope>NUCLEOTIDE SEQUENCE</scope>
</reference>
<evidence type="ECO:0000313" key="6">
    <source>
        <dbReference type="Proteomes" id="UP000000673"/>
    </source>
</evidence>
<dbReference type="STRING" id="43151.W5JJH5"/>
<dbReference type="SUPFAM" id="SSF57997">
    <property type="entry name" value="Tropomyosin"/>
    <property type="match status" value="1"/>
</dbReference>
<dbReference type="HOGENOM" id="CLU_2063422_0_0_1"/>
<evidence type="ECO:0000256" key="3">
    <source>
        <dbReference type="SAM" id="Coils"/>
    </source>
</evidence>
<dbReference type="PANTHER" id="PTHR19269">
    <property type="entry name" value="TROPOMYOSIN"/>
    <property type="match status" value="1"/>
</dbReference>
<sequence length="119" mass="13825">MPSITHLPASRTTDTLVTELDQVARKLVLMEQDLERSEEKVEMNESKIVELEEELRVVGNNLKSLEVSEEKATQREESYGGQVRVLDQRLKEVHATISSALLLRWQMFRQIRFRILVFG</sequence>
<evidence type="ECO:0000256" key="2">
    <source>
        <dbReference type="ARBA" id="ARBA00023054"/>
    </source>
</evidence>
<accession>W5JJH5</accession>
<dbReference type="InterPro" id="IPR000533">
    <property type="entry name" value="Tropomyosin"/>
</dbReference>
<keyword evidence="2 3" id="KW-0175">Coiled coil</keyword>
<protein>
    <submittedName>
        <fullName evidence="4 5">Uncharacterized protein</fullName>
    </submittedName>
</protein>
<name>W5JJH5_ANODA</name>
<dbReference type="Gene3D" id="1.20.5.170">
    <property type="match status" value="1"/>
</dbReference>